<accession>A0A640RYG7</accession>
<gene>
    <name evidence="3" type="ORF">Scani_01780</name>
</gene>
<dbReference type="InterPro" id="IPR001387">
    <property type="entry name" value="Cro/C1-type_HTH"/>
</dbReference>
<sequence length="583" mass="63132">MGRRSRNPVNTSGPLGEFASDLQALRQAAGLTAAQTHEYTKVPLSTIYAALSGNRLPSPSVLSALIGAWGGSRQEWHERRHEVEAQLATDVALPPGESPSRRSCVRCGKSLGATARGRNRIYCGPDCRRAAAVARHRNNPPEPQTRGDASTSALTFASRIGELHERAGRPPLRELAQRTGVSAPTLSRALSGEKVPSWRVVEMIMSAFTVDDDDREALRGLWVQAAGSLDRRQSAALRSGDATPVPAVAAPIDFHPRMMNSRQLPAAYAANRGAIEGNAPLFAAQGGESDRVIGEREVNPVAASMLLGVMLRDLRAKSGMTMLDAARALHCSASRVSRIEGAKSAPNLRDIRAFVQIYGVADEDADTLEALTAMALAPAWWNDFGEAVPAWITRLVALESTAASAWTYQLAKVPALLQTAEYASAVQGMAELAPRVRKDSHRLAFQAARQERYFRSSVQSIFILDEGVLHRTFGSALVMTEQMERLIQVAGFPGQEIRILSYSAGVPPLPFPVVHLLFDGEIPDVTVAGEGSGMWYVSDSGSHWGTSEFRDALSRMADRSESSEVSLEMIRSARDRFSAELEQ</sequence>
<dbReference type="Pfam" id="PF19054">
    <property type="entry name" value="DUF5753"/>
    <property type="match status" value="1"/>
</dbReference>
<comment type="caution">
    <text evidence="3">The sequence shown here is derived from an EMBL/GenBank/DDBJ whole genome shotgun (WGS) entry which is preliminary data.</text>
</comment>
<name>A0A640RYG7_9ACTN</name>
<evidence type="ECO:0000313" key="3">
    <source>
        <dbReference type="EMBL" id="GFE03910.1"/>
    </source>
</evidence>
<dbReference type="CDD" id="cd00093">
    <property type="entry name" value="HTH_XRE"/>
    <property type="match status" value="3"/>
</dbReference>
<feature type="domain" description="HTH cro/C1-type" evidence="2">
    <location>
        <begin position="172"/>
        <end position="215"/>
    </location>
</feature>
<dbReference type="InterPro" id="IPR010982">
    <property type="entry name" value="Lambda_DNA-bd_dom_sf"/>
</dbReference>
<organism evidence="3 4">
    <name type="scientific">Streptomyces caniferus</name>
    <dbReference type="NCBI Taxonomy" id="285557"/>
    <lineage>
        <taxon>Bacteria</taxon>
        <taxon>Bacillati</taxon>
        <taxon>Actinomycetota</taxon>
        <taxon>Actinomycetes</taxon>
        <taxon>Kitasatosporales</taxon>
        <taxon>Streptomycetaceae</taxon>
        <taxon>Streptomyces</taxon>
    </lineage>
</organism>
<protein>
    <recommendedName>
        <fullName evidence="2">HTH cro/C1-type domain-containing protein</fullName>
    </recommendedName>
</protein>
<reference evidence="3 4" key="1">
    <citation type="submission" date="2019-12" db="EMBL/GenBank/DDBJ databases">
        <title>Whole genome shotgun sequence of Streptomyces caniferus NBRC 15389.</title>
        <authorList>
            <person name="Ichikawa N."/>
            <person name="Kimura A."/>
            <person name="Kitahashi Y."/>
            <person name="Komaki H."/>
            <person name="Tamura T."/>
        </authorList>
    </citation>
    <scope>NUCLEOTIDE SEQUENCE [LARGE SCALE GENOMIC DNA]</scope>
    <source>
        <strain evidence="3 4">NBRC 15389</strain>
    </source>
</reference>
<feature type="region of interest" description="Disordered" evidence="1">
    <location>
        <begin position="165"/>
        <end position="188"/>
    </location>
</feature>
<dbReference type="GO" id="GO:0003677">
    <property type="term" value="F:DNA binding"/>
    <property type="evidence" value="ECO:0007669"/>
    <property type="project" value="InterPro"/>
</dbReference>
<feature type="domain" description="HTH cro/C1-type" evidence="2">
    <location>
        <begin position="311"/>
        <end position="365"/>
    </location>
</feature>
<evidence type="ECO:0000313" key="4">
    <source>
        <dbReference type="Proteomes" id="UP000435837"/>
    </source>
</evidence>
<dbReference type="PROSITE" id="PS50943">
    <property type="entry name" value="HTH_CROC1"/>
    <property type="match status" value="2"/>
</dbReference>
<dbReference type="SUPFAM" id="SSF47413">
    <property type="entry name" value="lambda repressor-like DNA-binding domains"/>
    <property type="match status" value="3"/>
</dbReference>
<dbReference type="RefSeq" id="WP_281391850.1">
    <property type="nucleotide sequence ID" value="NZ_BAAATH010000014.1"/>
</dbReference>
<evidence type="ECO:0000259" key="2">
    <source>
        <dbReference type="PROSITE" id="PS50943"/>
    </source>
</evidence>
<evidence type="ECO:0000256" key="1">
    <source>
        <dbReference type="SAM" id="MobiDB-lite"/>
    </source>
</evidence>
<dbReference type="Pfam" id="PF13560">
    <property type="entry name" value="HTH_31"/>
    <property type="match status" value="2"/>
</dbReference>
<proteinExistence type="predicted"/>
<feature type="compositionally biased region" description="Basic and acidic residues" evidence="1">
    <location>
        <begin position="165"/>
        <end position="176"/>
    </location>
</feature>
<dbReference type="Proteomes" id="UP000435837">
    <property type="component" value="Unassembled WGS sequence"/>
</dbReference>
<dbReference type="SMART" id="SM00530">
    <property type="entry name" value="HTH_XRE"/>
    <property type="match status" value="3"/>
</dbReference>
<dbReference type="InterPro" id="IPR043917">
    <property type="entry name" value="DUF5753"/>
</dbReference>
<dbReference type="AlphaFoldDB" id="A0A640RYG7"/>
<dbReference type="Gene3D" id="1.10.260.40">
    <property type="entry name" value="lambda repressor-like DNA-binding domains"/>
    <property type="match status" value="2"/>
</dbReference>
<dbReference type="EMBL" id="BLIN01000001">
    <property type="protein sequence ID" value="GFE03910.1"/>
    <property type="molecule type" value="Genomic_DNA"/>
</dbReference>